<feature type="chain" id="PRO_5008889505" evidence="1">
    <location>
        <begin position="20"/>
        <end position="177"/>
    </location>
</feature>
<reference evidence="2 3" key="1">
    <citation type="submission" date="2016-03" db="EMBL/GenBank/DDBJ databases">
        <title>Choanephora cucurbitarum.</title>
        <authorList>
            <person name="Min B."/>
            <person name="Park H."/>
            <person name="Park J.-H."/>
            <person name="Shin H.-D."/>
            <person name="Choi I.-G."/>
        </authorList>
    </citation>
    <scope>NUCLEOTIDE SEQUENCE [LARGE SCALE GENOMIC DNA]</scope>
    <source>
        <strain evidence="2 3">KUS-F28377</strain>
    </source>
</reference>
<evidence type="ECO:0000256" key="1">
    <source>
        <dbReference type="SAM" id="SignalP"/>
    </source>
</evidence>
<name>A0A1C7N692_9FUNG</name>
<protein>
    <submittedName>
        <fullName evidence="2">Uncharacterized protein</fullName>
    </submittedName>
</protein>
<dbReference type="Proteomes" id="UP000093000">
    <property type="component" value="Unassembled WGS sequence"/>
</dbReference>
<dbReference type="AlphaFoldDB" id="A0A1C7N692"/>
<keyword evidence="1" id="KW-0732">Signal</keyword>
<gene>
    <name evidence="2" type="ORF">A0J61_07818</name>
</gene>
<evidence type="ECO:0000313" key="3">
    <source>
        <dbReference type="Proteomes" id="UP000093000"/>
    </source>
</evidence>
<proteinExistence type="predicted"/>
<organism evidence="2 3">
    <name type="scientific">Choanephora cucurbitarum</name>
    <dbReference type="NCBI Taxonomy" id="101091"/>
    <lineage>
        <taxon>Eukaryota</taxon>
        <taxon>Fungi</taxon>
        <taxon>Fungi incertae sedis</taxon>
        <taxon>Mucoromycota</taxon>
        <taxon>Mucoromycotina</taxon>
        <taxon>Mucoromycetes</taxon>
        <taxon>Mucorales</taxon>
        <taxon>Mucorineae</taxon>
        <taxon>Choanephoraceae</taxon>
        <taxon>Choanephoroideae</taxon>
        <taxon>Choanephora</taxon>
    </lineage>
</organism>
<sequence length="177" mass="18187">MRTFSALFAAATLALTANAAVIQTGEVTAPVLECVSAIANIEKVLDLVDLNVSLLNIVDVNINLGNLDTGLAKADATCGKITDVVSDVEAAAVLKAVKPTVSKATTLIGGVLEKKDSLLSGLLGSIQSSAISGIISKTESLTTTLLHITPTSYLSTAQGLVKKVTTTYETTKEGLDL</sequence>
<dbReference type="OrthoDB" id="10495616at2759"/>
<dbReference type="InParanoid" id="A0A1C7N692"/>
<feature type="signal peptide" evidence="1">
    <location>
        <begin position="1"/>
        <end position="19"/>
    </location>
</feature>
<comment type="caution">
    <text evidence="2">The sequence shown here is derived from an EMBL/GenBank/DDBJ whole genome shotgun (WGS) entry which is preliminary data.</text>
</comment>
<evidence type="ECO:0000313" key="2">
    <source>
        <dbReference type="EMBL" id="OBZ84129.1"/>
    </source>
</evidence>
<accession>A0A1C7N692</accession>
<keyword evidence="3" id="KW-1185">Reference proteome</keyword>
<dbReference type="EMBL" id="LUGH01000551">
    <property type="protein sequence ID" value="OBZ84129.1"/>
    <property type="molecule type" value="Genomic_DNA"/>
</dbReference>